<evidence type="ECO:0000313" key="3">
    <source>
        <dbReference type="EMBL" id="EAR99261.2"/>
    </source>
</evidence>
<evidence type="ECO:0000256" key="1">
    <source>
        <dbReference type="SAM" id="MobiDB-lite"/>
    </source>
</evidence>
<protein>
    <submittedName>
        <fullName evidence="3">GAF domain protein</fullName>
    </submittedName>
</protein>
<feature type="domain" description="GAF" evidence="2">
    <location>
        <begin position="412"/>
        <end position="557"/>
    </location>
</feature>
<dbReference type="SUPFAM" id="SSF55781">
    <property type="entry name" value="GAF domain-like"/>
    <property type="match status" value="2"/>
</dbReference>
<evidence type="ECO:0000313" key="4">
    <source>
        <dbReference type="Proteomes" id="UP000009168"/>
    </source>
</evidence>
<evidence type="ECO:0000259" key="2">
    <source>
        <dbReference type="SMART" id="SM00065"/>
    </source>
</evidence>
<dbReference type="InterPro" id="IPR003018">
    <property type="entry name" value="GAF"/>
</dbReference>
<dbReference type="HOGENOM" id="CLU_401454_0_0_1"/>
<dbReference type="GeneID" id="7846242"/>
<dbReference type="InterPro" id="IPR029016">
    <property type="entry name" value="GAF-like_dom_sf"/>
</dbReference>
<keyword evidence="4" id="KW-1185">Reference proteome</keyword>
<reference evidence="4" key="1">
    <citation type="journal article" date="2006" name="PLoS Biol.">
        <title>Macronuclear genome sequence of the ciliate Tetrahymena thermophila, a model eukaryote.</title>
        <authorList>
            <person name="Eisen J.A."/>
            <person name="Coyne R.S."/>
            <person name="Wu M."/>
            <person name="Wu D."/>
            <person name="Thiagarajan M."/>
            <person name="Wortman J.R."/>
            <person name="Badger J.H."/>
            <person name="Ren Q."/>
            <person name="Amedeo P."/>
            <person name="Jones K.M."/>
            <person name="Tallon L.J."/>
            <person name="Delcher A.L."/>
            <person name="Salzberg S.L."/>
            <person name="Silva J.C."/>
            <person name="Haas B.J."/>
            <person name="Majoros W.H."/>
            <person name="Farzad M."/>
            <person name="Carlton J.M."/>
            <person name="Smith R.K. Jr."/>
            <person name="Garg J."/>
            <person name="Pearlman R.E."/>
            <person name="Karrer K.M."/>
            <person name="Sun L."/>
            <person name="Manning G."/>
            <person name="Elde N.C."/>
            <person name="Turkewitz A.P."/>
            <person name="Asai D.J."/>
            <person name="Wilkes D.E."/>
            <person name="Wang Y."/>
            <person name="Cai H."/>
            <person name="Collins K."/>
            <person name="Stewart B.A."/>
            <person name="Lee S.R."/>
            <person name="Wilamowska K."/>
            <person name="Weinberg Z."/>
            <person name="Ruzzo W.L."/>
            <person name="Wloga D."/>
            <person name="Gaertig J."/>
            <person name="Frankel J."/>
            <person name="Tsao C.-C."/>
            <person name="Gorovsky M.A."/>
            <person name="Keeling P.J."/>
            <person name="Waller R.F."/>
            <person name="Patron N.J."/>
            <person name="Cherry J.M."/>
            <person name="Stover N.A."/>
            <person name="Krieger C.J."/>
            <person name="del Toro C."/>
            <person name="Ryder H.F."/>
            <person name="Williamson S.C."/>
            <person name="Barbeau R.A."/>
            <person name="Hamilton E.P."/>
            <person name="Orias E."/>
        </authorList>
    </citation>
    <scope>NUCLEOTIDE SEQUENCE [LARGE SCALE GENOMIC DNA]</scope>
    <source>
        <strain evidence="4">SB210</strain>
    </source>
</reference>
<proteinExistence type="predicted"/>
<feature type="region of interest" description="Disordered" evidence="1">
    <location>
        <begin position="187"/>
        <end position="206"/>
    </location>
</feature>
<dbReference type="InParanoid" id="Q23RX8"/>
<dbReference type="EMBL" id="GG662641">
    <property type="protein sequence ID" value="EAR99261.2"/>
    <property type="molecule type" value="Genomic_DNA"/>
</dbReference>
<gene>
    <name evidence="3" type="ORF">TTHERM_00627210</name>
</gene>
<dbReference type="STRING" id="312017.Q23RX8"/>
<dbReference type="KEGG" id="tet:TTHERM_00627210"/>
<dbReference type="SMART" id="SM00065">
    <property type="entry name" value="GAF"/>
    <property type="match status" value="1"/>
</dbReference>
<feature type="compositionally biased region" description="Low complexity" evidence="1">
    <location>
        <begin position="190"/>
        <end position="205"/>
    </location>
</feature>
<dbReference type="AlphaFoldDB" id="Q23RX8"/>
<dbReference type="OrthoDB" id="74705at2759"/>
<organism evidence="3 4">
    <name type="scientific">Tetrahymena thermophila (strain SB210)</name>
    <dbReference type="NCBI Taxonomy" id="312017"/>
    <lineage>
        <taxon>Eukaryota</taxon>
        <taxon>Sar</taxon>
        <taxon>Alveolata</taxon>
        <taxon>Ciliophora</taxon>
        <taxon>Intramacronucleata</taxon>
        <taxon>Oligohymenophorea</taxon>
        <taxon>Hymenostomatida</taxon>
        <taxon>Tetrahymenina</taxon>
        <taxon>Tetrahymenidae</taxon>
        <taxon>Tetrahymena</taxon>
    </lineage>
</organism>
<sequence length="749" mass="87601">MKSQNIFVKSSLTPNYKSSLSSKANLLANNKNSILQQTSQNNFEQVELNSQFNKMTHQQRLSTQFKSRKKIDISECNCGCETCLQNIQQMKEAIQLANKEVEYLQFMINFKEIGMEKREIMLNKYMEQMTQLHEDLKYTKIHNNKLQKKLEVYEGTSKNNTLAQLISNQNAFQVDQNKQKINTQAARRASSSSNMNKNNIFNQNNQLKDRLQIRKSILQQRHSSKFGPNTSSLINSKDLRMYNLQDLDEDSELSYDEVIQNIDERQMSPQASPKSNNSKNQSTKILQAAQTTNRSDKGRASSFSHSISVQIVTNTQGRQDDEVLFRNDQDSNSLMERGEEDLLSNKKLIFLERFFENQQVFYNQILNLKETQQKQLVKVVNFALNDLKRFFNLSLRYKELLNVTSEIAKYTSFDHAFDMILKKIIQHLKCDTASIFLVDYQSQELWTVANKTGKTIRFPLNDRSIAGYCIKHEIAMNVFDAYEDPRFNKQVDFDTGYRTKTILCVPIKDQKNQVVGCLEAINKVNDFFNKQDQEMLEIMGSFCSSILQNSLKFDKLLIQRDYYKKLIQVNNFIQDSGKIRKMMTQAEEKMKELLGSDRFYIYIIEKVDDTINLKRYVKGQRNPIIIENLKSGILYQVIQTQKLQKDQQPQECQYYDKSVDMDTNFPLFTVPIFNLEYTQILGIYQAENAKGFLHKHFGKDEDFQSNQESLYLYGEIIGNSIQKYQFFQKKIAKYVKGDQQQQQQQLQSQ</sequence>
<dbReference type="Gene3D" id="3.30.450.40">
    <property type="match status" value="2"/>
</dbReference>
<dbReference type="RefSeq" id="XP_001019506.2">
    <property type="nucleotide sequence ID" value="XM_001019506.2"/>
</dbReference>
<accession>Q23RX8</accession>
<dbReference type="Proteomes" id="UP000009168">
    <property type="component" value="Unassembled WGS sequence"/>
</dbReference>
<dbReference type="Pfam" id="PF01590">
    <property type="entry name" value="GAF"/>
    <property type="match status" value="1"/>
</dbReference>
<dbReference type="eggNOG" id="KOG3689">
    <property type="taxonomic scope" value="Eukaryota"/>
</dbReference>
<name>Q23RX8_TETTS</name>